<dbReference type="Proteomes" id="UP000238093">
    <property type="component" value="Chromosome I"/>
</dbReference>
<proteinExistence type="predicted"/>
<gene>
    <name evidence="1" type="ORF">CFBP6411_05218</name>
</gene>
<dbReference type="AlphaFoldDB" id="A0A2K4WL13"/>
<accession>A0A2K4WL13</accession>
<sequence length="58" mass="7028">MDLRCKDSELERLALYTRPLLILLNGLRQVRSYPSDRSLLLILPKRERTFPRRGRYIR</sequence>
<organism evidence="1 2">
    <name type="scientific">Pseudomonas syringae group genomosp. 3</name>
    <dbReference type="NCBI Taxonomy" id="251701"/>
    <lineage>
        <taxon>Bacteria</taxon>
        <taxon>Pseudomonadati</taxon>
        <taxon>Pseudomonadota</taxon>
        <taxon>Gammaproteobacteria</taxon>
        <taxon>Pseudomonadales</taxon>
        <taxon>Pseudomonadaceae</taxon>
        <taxon>Pseudomonas</taxon>
    </lineage>
</organism>
<dbReference type="EMBL" id="LT963408">
    <property type="protein sequence ID" value="SOS36575.1"/>
    <property type="molecule type" value="Genomic_DNA"/>
</dbReference>
<evidence type="ECO:0000313" key="1">
    <source>
        <dbReference type="EMBL" id="SOS36575.1"/>
    </source>
</evidence>
<name>A0A2K4WL13_9PSED</name>
<reference evidence="1 2" key="1">
    <citation type="submission" date="2017-11" db="EMBL/GenBank/DDBJ databases">
        <authorList>
            <person name="Han C.G."/>
        </authorList>
    </citation>
    <scope>NUCLEOTIDE SEQUENCE [LARGE SCALE GENOMIC DNA]</scope>
    <source>
        <strain evidence="1">CFBP6411</strain>
    </source>
</reference>
<evidence type="ECO:0000313" key="2">
    <source>
        <dbReference type="Proteomes" id="UP000238093"/>
    </source>
</evidence>
<protein>
    <submittedName>
        <fullName evidence="1">Uncharacterized protein</fullName>
    </submittedName>
</protein>